<evidence type="ECO:0000313" key="7">
    <source>
        <dbReference type="EMBL" id="EYC20198.1"/>
    </source>
</evidence>
<dbReference type="GO" id="GO:0022857">
    <property type="term" value="F:transmembrane transporter activity"/>
    <property type="evidence" value="ECO:0007669"/>
    <property type="project" value="TreeGrafter"/>
</dbReference>
<proteinExistence type="predicted"/>
<evidence type="ECO:0000256" key="1">
    <source>
        <dbReference type="ARBA" id="ARBA00004141"/>
    </source>
</evidence>
<dbReference type="GO" id="GO:0007224">
    <property type="term" value="P:smoothened signaling pathway"/>
    <property type="evidence" value="ECO:0007669"/>
    <property type="project" value="TreeGrafter"/>
</dbReference>
<name>A0A016V0D6_9BILA</name>
<dbReference type="STRING" id="53326.A0A016V0D6"/>
<evidence type="ECO:0000256" key="5">
    <source>
        <dbReference type="ARBA" id="ARBA00023180"/>
    </source>
</evidence>
<dbReference type="GO" id="GO:0016020">
    <property type="term" value="C:membrane"/>
    <property type="evidence" value="ECO:0007669"/>
    <property type="project" value="UniProtKB-SubCell"/>
</dbReference>
<dbReference type="Proteomes" id="UP000024635">
    <property type="component" value="Unassembled WGS sequence"/>
</dbReference>
<dbReference type="InterPro" id="IPR052081">
    <property type="entry name" value="Dispatched_Hh_regulator"/>
</dbReference>
<keyword evidence="3 6" id="KW-1133">Transmembrane helix</keyword>
<keyword evidence="2 6" id="KW-0812">Transmembrane</keyword>
<feature type="transmembrane region" description="Helical" evidence="6">
    <location>
        <begin position="15"/>
        <end position="34"/>
    </location>
</feature>
<evidence type="ECO:0000256" key="4">
    <source>
        <dbReference type="ARBA" id="ARBA00023136"/>
    </source>
</evidence>
<feature type="transmembrane region" description="Helical" evidence="6">
    <location>
        <begin position="113"/>
        <end position="136"/>
    </location>
</feature>
<evidence type="ECO:0000256" key="3">
    <source>
        <dbReference type="ARBA" id="ARBA00022989"/>
    </source>
</evidence>
<evidence type="ECO:0000256" key="6">
    <source>
        <dbReference type="SAM" id="Phobius"/>
    </source>
</evidence>
<feature type="transmembrane region" description="Helical" evidence="6">
    <location>
        <begin position="142"/>
        <end position="168"/>
    </location>
</feature>
<dbReference type="AlphaFoldDB" id="A0A016V0D6"/>
<evidence type="ECO:0000256" key="2">
    <source>
        <dbReference type="ARBA" id="ARBA00022692"/>
    </source>
</evidence>
<keyword evidence="4 6" id="KW-0472">Membrane</keyword>
<keyword evidence="8" id="KW-1185">Reference proteome</keyword>
<reference evidence="8" key="1">
    <citation type="journal article" date="2015" name="Nat. Genet.">
        <title>The genome and transcriptome of the zoonotic hookworm Ancylostoma ceylanicum identify infection-specific gene families.</title>
        <authorList>
            <person name="Schwarz E.M."/>
            <person name="Hu Y."/>
            <person name="Antoshechkin I."/>
            <person name="Miller M.M."/>
            <person name="Sternberg P.W."/>
            <person name="Aroian R.V."/>
        </authorList>
    </citation>
    <scope>NUCLEOTIDE SEQUENCE</scope>
    <source>
        <strain evidence="8">HY135</strain>
    </source>
</reference>
<dbReference type="PANTHER" id="PTHR45951:SF3">
    <property type="entry name" value="PROTEIN DISPATCHED"/>
    <property type="match status" value="1"/>
</dbReference>
<feature type="transmembrane region" description="Helical" evidence="6">
    <location>
        <begin position="41"/>
        <end position="60"/>
    </location>
</feature>
<gene>
    <name evidence="7" type="primary">Acey_s0022.g506</name>
    <name evidence="7" type="ORF">Y032_0022g506</name>
</gene>
<comment type="caution">
    <text evidence="7">The sequence shown here is derived from an EMBL/GenBank/DDBJ whole genome shotgun (WGS) entry which is preliminary data.</text>
</comment>
<dbReference type="Gene3D" id="1.20.1640.10">
    <property type="entry name" value="Multidrug efflux transporter AcrB transmembrane domain"/>
    <property type="match status" value="1"/>
</dbReference>
<evidence type="ECO:0008006" key="9">
    <source>
        <dbReference type="Google" id="ProtNLM"/>
    </source>
</evidence>
<accession>A0A016V0D6</accession>
<keyword evidence="5" id="KW-0325">Glycoprotein</keyword>
<organism evidence="7 8">
    <name type="scientific">Ancylostoma ceylanicum</name>
    <dbReference type="NCBI Taxonomy" id="53326"/>
    <lineage>
        <taxon>Eukaryota</taxon>
        <taxon>Metazoa</taxon>
        <taxon>Ecdysozoa</taxon>
        <taxon>Nematoda</taxon>
        <taxon>Chromadorea</taxon>
        <taxon>Rhabditida</taxon>
        <taxon>Rhabditina</taxon>
        <taxon>Rhabditomorpha</taxon>
        <taxon>Strongyloidea</taxon>
        <taxon>Ancylostomatidae</taxon>
        <taxon>Ancylostomatinae</taxon>
        <taxon>Ancylostoma</taxon>
    </lineage>
</organism>
<evidence type="ECO:0000313" key="8">
    <source>
        <dbReference type="Proteomes" id="UP000024635"/>
    </source>
</evidence>
<protein>
    <recommendedName>
        <fullName evidence="9">SSD domain-containing protein</fullName>
    </recommendedName>
</protein>
<dbReference type="SUPFAM" id="SSF82866">
    <property type="entry name" value="Multidrug efflux transporter AcrB transmembrane domain"/>
    <property type="match status" value="1"/>
</dbReference>
<comment type="subcellular location">
    <subcellularLocation>
        <location evidence="1">Membrane</location>
        <topology evidence="1">Multi-pass membrane protein</topology>
    </subcellularLocation>
</comment>
<dbReference type="EMBL" id="JARK01001358">
    <property type="protein sequence ID" value="EYC20198.1"/>
    <property type="molecule type" value="Genomic_DNA"/>
</dbReference>
<dbReference type="PANTHER" id="PTHR45951">
    <property type="entry name" value="PROTEIN DISPATCHED-RELATED"/>
    <property type="match status" value="1"/>
</dbReference>
<sequence length="178" mass="19205">MTGYYDIIATLQSSTLYSVVISVLISLAVVVLCIRRCILSVVGGFVICSIMLWTIAASILQGWELSVVESTIIVLTIGLSFDFTLHFAVSYRDDKEICVETRICSCLSSAGRACMLGAVTSILCGIPLMFAYTAAFTQVGSLLVTLGISSLFGATFVFPAVLACWSSFRSNKVHVVRF</sequence>
<feature type="transmembrane region" description="Helical" evidence="6">
    <location>
        <begin position="72"/>
        <end position="92"/>
    </location>
</feature>
<dbReference type="OrthoDB" id="193905at2759"/>